<evidence type="ECO:0000313" key="7">
    <source>
        <dbReference type="Proteomes" id="UP000241118"/>
    </source>
</evidence>
<dbReference type="Proteomes" id="UP000241118">
    <property type="component" value="Unassembled WGS sequence"/>
</dbReference>
<dbReference type="RefSeq" id="WP_106619255.1">
    <property type="nucleotide sequence ID" value="NZ_PYAX01000015.1"/>
</dbReference>
<evidence type="ECO:0000313" key="6">
    <source>
        <dbReference type="EMBL" id="PSL52087.1"/>
    </source>
</evidence>
<dbReference type="Pfam" id="PF00550">
    <property type="entry name" value="PP-binding"/>
    <property type="match status" value="1"/>
</dbReference>
<dbReference type="GO" id="GO:0008610">
    <property type="term" value="P:lipid biosynthetic process"/>
    <property type="evidence" value="ECO:0007669"/>
    <property type="project" value="UniProtKB-ARBA"/>
</dbReference>
<gene>
    <name evidence="6" type="ORF">B0I31_11539</name>
</gene>
<dbReference type="Gene3D" id="3.30.559.30">
    <property type="entry name" value="Nonribosomal peptide synthetase, condensation domain"/>
    <property type="match status" value="1"/>
</dbReference>
<name>A0A2P8I0U6_SACCR</name>
<evidence type="ECO:0000256" key="4">
    <source>
        <dbReference type="SAM" id="MobiDB-lite"/>
    </source>
</evidence>
<comment type="caution">
    <text evidence="6">The sequence shown here is derived from an EMBL/GenBank/DDBJ whole genome shotgun (WGS) entry which is preliminary data.</text>
</comment>
<dbReference type="EMBL" id="PYAX01000015">
    <property type="protein sequence ID" value="PSL52087.1"/>
    <property type="molecule type" value="Genomic_DNA"/>
</dbReference>
<dbReference type="InterPro" id="IPR020806">
    <property type="entry name" value="PKS_PP-bd"/>
</dbReference>
<dbReference type="PANTHER" id="PTHR45527:SF1">
    <property type="entry name" value="FATTY ACID SYNTHASE"/>
    <property type="match status" value="1"/>
</dbReference>
<accession>A0A2P8I0U6</accession>
<dbReference type="GO" id="GO:0005737">
    <property type="term" value="C:cytoplasm"/>
    <property type="evidence" value="ECO:0007669"/>
    <property type="project" value="TreeGrafter"/>
</dbReference>
<sequence>MRYPLSFAQAHALSLPEPLSHATWLDGPVDPVALQRAMDVVVARHSTLRTRVTASGEQVVSEAGGVVVEHVVLPDDVERAESVAAALVERPFDLARDPLLRAAVIEVGTDRFLFVLVAHRVVVDGSALVMLIADLSTVYREGLSALPRSWMDYGDYAVWQRERLDGEELVRRLEHWREVLRDAPAPVRLPAGHRAARVTAAVDPAAVRRLVDVAGGVGATLSTAFLAAYAVVLARYARRDDLVVEVPVSGRVRVELEPIAGPFADAVPVRVSLAGEPAFGDLLVRVRDATAHALSHDEVPLAKLAGELGVDLSAPRFTSGPPAAPALDLPGVTVRRHVVLTGTAEADLDLRADESGALTLEHRTDPGFAAWLLRSVVAVLEHAAADTAVAELPVPTPEGDWSAVTGPSSNGAVRTVTAAPESEADENPVPSRGRIEETMAGIWAELLRTTEPIGPHDNLFGRGSGSLTAVRFAARIADLYGVTLPMDRIFTSPTIAALAEVVSAELTPDPPDDSARDAALADLSDDELDDLLRAVVAARERRRATEGDLR</sequence>
<dbReference type="GO" id="GO:0003824">
    <property type="term" value="F:catalytic activity"/>
    <property type="evidence" value="ECO:0007669"/>
    <property type="project" value="InterPro"/>
</dbReference>
<dbReference type="PROSITE" id="PS50075">
    <property type="entry name" value="CARRIER"/>
    <property type="match status" value="1"/>
</dbReference>
<evidence type="ECO:0000259" key="5">
    <source>
        <dbReference type="PROSITE" id="PS50075"/>
    </source>
</evidence>
<proteinExistence type="predicted"/>
<dbReference type="InterPro" id="IPR023213">
    <property type="entry name" value="CAT-like_dom_sf"/>
</dbReference>
<dbReference type="InterPro" id="IPR001242">
    <property type="entry name" value="Condensation_dom"/>
</dbReference>
<comment type="cofactor">
    <cofactor evidence="1">
        <name>pantetheine 4'-phosphate</name>
        <dbReference type="ChEBI" id="CHEBI:47942"/>
    </cofactor>
</comment>
<dbReference type="Gene3D" id="3.30.559.10">
    <property type="entry name" value="Chloramphenicol acetyltransferase-like domain"/>
    <property type="match status" value="1"/>
</dbReference>
<dbReference type="GO" id="GO:0043041">
    <property type="term" value="P:amino acid activation for nonribosomal peptide biosynthetic process"/>
    <property type="evidence" value="ECO:0007669"/>
    <property type="project" value="TreeGrafter"/>
</dbReference>
<dbReference type="SUPFAM" id="SSF47336">
    <property type="entry name" value="ACP-like"/>
    <property type="match status" value="1"/>
</dbReference>
<dbReference type="SUPFAM" id="SSF52777">
    <property type="entry name" value="CoA-dependent acyltransferases"/>
    <property type="match status" value="2"/>
</dbReference>
<feature type="region of interest" description="Disordered" evidence="4">
    <location>
        <begin position="402"/>
        <end position="431"/>
    </location>
</feature>
<dbReference type="GO" id="GO:0044550">
    <property type="term" value="P:secondary metabolite biosynthetic process"/>
    <property type="evidence" value="ECO:0007669"/>
    <property type="project" value="TreeGrafter"/>
</dbReference>
<keyword evidence="3" id="KW-0597">Phosphoprotein</keyword>
<evidence type="ECO:0000256" key="3">
    <source>
        <dbReference type="ARBA" id="ARBA00022553"/>
    </source>
</evidence>
<keyword evidence="2" id="KW-0596">Phosphopantetheine</keyword>
<keyword evidence="7" id="KW-1185">Reference proteome</keyword>
<dbReference type="SMART" id="SM00823">
    <property type="entry name" value="PKS_PP"/>
    <property type="match status" value="1"/>
</dbReference>
<dbReference type="AlphaFoldDB" id="A0A2P8I0U6"/>
<dbReference type="GO" id="GO:0031177">
    <property type="term" value="F:phosphopantetheine binding"/>
    <property type="evidence" value="ECO:0007669"/>
    <property type="project" value="InterPro"/>
</dbReference>
<dbReference type="InterPro" id="IPR009081">
    <property type="entry name" value="PP-bd_ACP"/>
</dbReference>
<organism evidence="6 7">
    <name type="scientific">Saccharothrix carnea</name>
    <dbReference type="NCBI Taxonomy" id="1280637"/>
    <lineage>
        <taxon>Bacteria</taxon>
        <taxon>Bacillati</taxon>
        <taxon>Actinomycetota</taxon>
        <taxon>Actinomycetes</taxon>
        <taxon>Pseudonocardiales</taxon>
        <taxon>Pseudonocardiaceae</taxon>
        <taxon>Saccharothrix</taxon>
    </lineage>
</organism>
<dbReference type="Pfam" id="PF00668">
    <property type="entry name" value="Condensation"/>
    <property type="match status" value="1"/>
</dbReference>
<reference evidence="6 7" key="1">
    <citation type="submission" date="2018-03" db="EMBL/GenBank/DDBJ databases">
        <title>Genomic Encyclopedia of Type Strains, Phase III (KMG-III): the genomes of soil and plant-associated and newly described type strains.</title>
        <authorList>
            <person name="Whitman W."/>
        </authorList>
    </citation>
    <scope>NUCLEOTIDE SEQUENCE [LARGE SCALE GENOMIC DNA]</scope>
    <source>
        <strain evidence="6 7">CGMCC 4.7097</strain>
    </source>
</reference>
<dbReference type="Gene3D" id="1.10.1200.10">
    <property type="entry name" value="ACP-like"/>
    <property type="match status" value="1"/>
</dbReference>
<dbReference type="InterPro" id="IPR036736">
    <property type="entry name" value="ACP-like_sf"/>
</dbReference>
<protein>
    <submittedName>
        <fullName evidence="6">Phosphopantetheine binding protein</fullName>
    </submittedName>
</protein>
<evidence type="ECO:0000256" key="1">
    <source>
        <dbReference type="ARBA" id="ARBA00001957"/>
    </source>
</evidence>
<feature type="domain" description="Carrier" evidence="5">
    <location>
        <begin position="430"/>
        <end position="506"/>
    </location>
</feature>
<dbReference type="OrthoDB" id="3931141at2"/>
<dbReference type="PANTHER" id="PTHR45527">
    <property type="entry name" value="NONRIBOSOMAL PEPTIDE SYNTHETASE"/>
    <property type="match status" value="1"/>
</dbReference>
<evidence type="ECO:0000256" key="2">
    <source>
        <dbReference type="ARBA" id="ARBA00022450"/>
    </source>
</evidence>